<dbReference type="Proteomes" id="UP000419017">
    <property type="component" value="Unassembled WGS sequence"/>
</dbReference>
<feature type="domain" description="Mur ligase N-terminal catalytic" evidence="13">
    <location>
        <begin position="18"/>
        <end position="92"/>
    </location>
</feature>
<dbReference type="Gene3D" id="3.40.1390.10">
    <property type="entry name" value="MurE/MurF, N-terminal domain"/>
    <property type="match status" value="1"/>
</dbReference>
<comment type="pathway">
    <text evidence="11 12">Cell wall biogenesis; peptidoglycan biosynthesis.</text>
</comment>
<evidence type="ECO:0000256" key="6">
    <source>
        <dbReference type="ARBA" id="ARBA00022840"/>
    </source>
</evidence>
<sequence>MFEGIEYTTLQFVANVEFNGIEYDSRKIKEGNIFIAMKGTNVDANDYISFAINNGAKTVITDKIDLDISSYPNTNFYYVKNLRYRLGEIASNLYKHPQNRIKILAVTGTNGKTTSTYILENVLKNSSRIGTTNYRILDKIYEAVNTTPESLDLIKLIDESVRKNVEYFIMEVSSHALSMGRCDMLEFSGAIFTNLTQDHLDYHKTMEEYFLAKARIVDLLKKDAKLSINIDDKTVKRLDGDKTISFGIRNGNIIGRIIETGNEYMYAVVEYDNREYKLKTRLIGEHNLYNILGVISMLTNLGIDIEKIIESIEEIKAVPGRFELIKNNLDAKIVVDYAHTPDGLDNVLKTLRKITKKRVITLFGAGGNRDKTKRSKMANKASLYSDYIILTSDNPREEDPYQILKDIELGLIQSNFKDYEIIENRKEAIKKAISMLNKDDSLMIAGKGHEDYQIIGKVKTHFSDKEEVLKCLS</sequence>
<evidence type="ECO:0000256" key="12">
    <source>
        <dbReference type="RuleBase" id="RU004135"/>
    </source>
</evidence>
<comment type="catalytic activity">
    <reaction evidence="11">
        <text>UDP-N-acetyl-alpha-D-muramoyl-L-alanyl-D-glutamate + meso-2,6-diaminopimelate + ATP = UDP-N-acetyl-alpha-D-muramoyl-L-alanyl-gamma-D-glutamyl-meso-2,6-diaminopimelate + ADP + phosphate + H(+)</text>
        <dbReference type="Rhea" id="RHEA:23676"/>
        <dbReference type="ChEBI" id="CHEBI:15378"/>
        <dbReference type="ChEBI" id="CHEBI:30616"/>
        <dbReference type="ChEBI" id="CHEBI:43474"/>
        <dbReference type="ChEBI" id="CHEBI:57791"/>
        <dbReference type="ChEBI" id="CHEBI:83900"/>
        <dbReference type="ChEBI" id="CHEBI:83905"/>
        <dbReference type="ChEBI" id="CHEBI:456216"/>
        <dbReference type="EC" id="6.3.2.13"/>
    </reaction>
</comment>
<dbReference type="SUPFAM" id="SSF53244">
    <property type="entry name" value="MurD-like peptide ligases, peptide-binding domain"/>
    <property type="match status" value="1"/>
</dbReference>
<evidence type="ECO:0000259" key="13">
    <source>
        <dbReference type="Pfam" id="PF01225"/>
    </source>
</evidence>
<dbReference type="GO" id="GO:0051301">
    <property type="term" value="P:cell division"/>
    <property type="evidence" value="ECO:0007669"/>
    <property type="project" value="UniProtKB-KW"/>
</dbReference>
<evidence type="ECO:0000256" key="9">
    <source>
        <dbReference type="ARBA" id="ARBA00023306"/>
    </source>
</evidence>
<dbReference type="InterPro" id="IPR013221">
    <property type="entry name" value="Mur_ligase_cen"/>
</dbReference>
<evidence type="ECO:0000256" key="2">
    <source>
        <dbReference type="ARBA" id="ARBA00022490"/>
    </source>
</evidence>
<gene>
    <name evidence="11" type="primary">murE</name>
    <name evidence="16" type="ORF">OMES3154_00845</name>
</gene>
<dbReference type="GO" id="GO:0008360">
    <property type="term" value="P:regulation of cell shape"/>
    <property type="evidence" value="ECO:0007669"/>
    <property type="project" value="UniProtKB-KW"/>
</dbReference>
<name>A0A6I8M808_9FUSO</name>
<dbReference type="RefSeq" id="WP_156683545.1">
    <property type="nucleotide sequence ID" value="NZ_CABWIB010000001.1"/>
</dbReference>
<dbReference type="GO" id="GO:0009252">
    <property type="term" value="P:peptidoglycan biosynthetic process"/>
    <property type="evidence" value="ECO:0007669"/>
    <property type="project" value="UniProtKB-UniRule"/>
</dbReference>
<proteinExistence type="inferred from homology"/>
<keyword evidence="11" id="KW-0460">Magnesium</keyword>
<comment type="subcellular location">
    <subcellularLocation>
        <location evidence="11 12">Cytoplasm</location>
    </subcellularLocation>
</comment>
<feature type="binding site" evidence="11">
    <location>
        <position position="369"/>
    </location>
    <ligand>
        <name>meso-2,6-diaminopimelate</name>
        <dbReference type="ChEBI" id="CHEBI:57791"/>
    </ligand>
</feature>
<dbReference type="GO" id="GO:0005737">
    <property type="term" value="C:cytoplasm"/>
    <property type="evidence" value="ECO:0007669"/>
    <property type="project" value="UniProtKB-SubCell"/>
</dbReference>
<evidence type="ECO:0000256" key="4">
    <source>
        <dbReference type="ARBA" id="ARBA00022618"/>
    </source>
</evidence>
<dbReference type="HAMAP" id="MF_00208">
    <property type="entry name" value="MurE"/>
    <property type="match status" value="1"/>
</dbReference>
<dbReference type="NCBIfam" id="TIGR01085">
    <property type="entry name" value="murE"/>
    <property type="match status" value="1"/>
</dbReference>
<dbReference type="InterPro" id="IPR005761">
    <property type="entry name" value="UDP-N-AcMur-Glu-dNH2Pim_ligase"/>
</dbReference>
<keyword evidence="3 11" id="KW-0436">Ligase</keyword>
<keyword evidence="8 11" id="KW-0573">Peptidoglycan synthesis</keyword>
<evidence type="ECO:0000256" key="11">
    <source>
        <dbReference type="HAMAP-Rule" id="MF_00208"/>
    </source>
</evidence>
<dbReference type="NCBIfam" id="NF001126">
    <property type="entry name" value="PRK00139.1-4"/>
    <property type="match status" value="1"/>
</dbReference>
<keyword evidence="10 11" id="KW-0961">Cell wall biogenesis/degradation</keyword>
<comment type="caution">
    <text evidence="11">Lacks conserved residue(s) required for the propagation of feature annotation.</text>
</comment>
<dbReference type="SUPFAM" id="SSF53623">
    <property type="entry name" value="MurD-like peptide ligases, catalytic domain"/>
    <property type="match status" value="1"/>
</dbReference>
<dbReference type="GO" id="GO:0071555">
    <property type="term" value="P:cell wall organization"/>
    <property type="evidence" value="ECO:0007669"/>
    <property type="project" value="UniProtKB-KW"/>
</dbReference>
<evidence type="ECO:0000256" key="10">
    <source>
        <dbReference type="ARBA" id="ARBA00023316"/>
    </source>
</evidence>
<keyword evidence="17" id="KW-1185">Reference proteome</keyword>
<feature type="domain" description="Mur ligase C-terminal" evidence="14">
    <location>
        <begin position="320"/>
        <end position="448"/>
    </location>
</feature>
<evidence type="ECO:0000259" key="15">
    <source>
        <dbReference type="Pfam" id="PF08245"/>
    </source>
</evidence>
<dbReference type="InterPro" id="IPR000713">
    <property type="entry name" value="Mur_ligase_N"/>
</dbReference>
<keyword evidence="9 11" id="KW-0131">Cell cycle</keyword>
<dbReference type="GO" id="GO:0008765">
    <property type="term" value="F:UDP-N-acetylmuramoylalanyl-D-glutamate-2,6-diaminopimelate ligase activity"/>
    <property type="evidence" value="ECO:0007669"/>
    <property type="project" value="UniProtKB-UniRule"/>
</dbReference>
<evidence type="ECO:0000256" key="1">
    <source>
        <dbReference type="ARBA" id="ARBA00005898"/>
    </source>
</evidence>
<dbReference type="InterPro" id="IPR036615">
    <property type="entry name" value="Mur_ligase_C_dom_sf"/>
</dbReference>
<reference evidence="16 17" key="1">
    <citation type="submission" date="2019-10" db="EMBL/GenBank/DDBJ databases">
        <authorList>
            <person name="Blom J."/>
        </authorList>
    </citation>
    <scope>NUCLEOTIDE SEQUENCE [LARGE SCALE GENOMIC DNA]</scope>
    <source>
        <strain evidence="16 17">ES3154-GLU</strain>
    </source>
</reference>
<feature type="modified residue" description="N6-carboxylysine" evidence="11">
    <location>
        <position position="213"/>
    </location>
</feature>
<feature type="binding site" evidence="11">
    <location>
        <position position="450"/>
    </location>
    <ligand>
        <name>meso-2,6-diaminopimelate</name>
        <dbReference type="ChEBI" id="CHEBI:57791"/>
    </ligand>
</feature>
<feature type="binding site" evidence="11">
    <location>
        <begin position="108"/>
        <end position="114"/>
    </location>
    <ligand>
        <name>ATP</name>
        <dbReference type="ChEBI" id="CHEBI:30616"/>
    </ligand>
</feature>
<dbReference type="PROSITE" id="PS01011">
    <property type="entry name" value="FOLYLPOLYGLU_SYNT_1"/>
    <property type="match status" value="1"/>
</dbReference>
<dbReference type="Pfam" id="PF08245">
    <property type="entry name" value="Mur_ligase_M"/>
    <property type="match status" value="1"/>
</dbReference>
<dbReference type="Gene3D" id="3.40.1190.10">
    <property type="entry name" value="Mur-like, catalytic domain"/>
    <property type="match status" value="1"/>
</dbReference>
<feature type="short sequence motif" description="Meso-diaminopimelate recognition motif" evidence="11">
    <location>
        <begin position="393"/>
        <end position="396"/>
    </location>
</feature>
<evidence type="ECO:0000259" key="14">
    <source>
        <dbReference type="Pfam" id="PF02875"/>
    </source>
</evidence>
<feature type="binding site" evidence="11">
    <location>
        <begin position="393"/>
        <end position="396"/>
    </location>
    <ligand>
        <name>meso-2,6-diaminopimelate</name>
        <dbReference type="ChEBI" id="CHEBI:57791"/>
    </ligand>
</feature>
<dbReference type="InterPro" id="IPR036565">
    <property type="entry name" value="Mur-like_cat_sf"/>
</dbReference>
<dbReference type="Pfam" id="PF02875">
    <property type="entry name" value="Mur_ligase_C"/>
    <property type="match status" value="1"/>
</dbReference>
<comment type="similarity">
    <text evidence="1 11">Belongs to the MurCDEF family. MurE subfamily.</text>
</comment>
<dbReference type="PANTHER" id="PTHR23135">
    <property type="entry name" value="MUR LIGASE FAMILY MEMBER"/>
    <property type="match status" value="1"/>
</dbReference>
<keyword evidence="2 11" id="KW-0963">Cytoplasm</keyword>
<dbReference type="GO" id="GO:0000287">
    <property type="term" value="F:magnesium ion binding"/>
    <property type="evidence" value="ECO:0007669"/>
    <property type="project" value="UniProtKB-UniRule"/>
</dbReference>
<feature type="binding site" evidence="11">
    <location>
        <position position="145"/>
    </location>
    <ligand>
        <name>UDP-N-acetyl-alpha-D-muramoyl-L-alanyl-D-glutamate</name>
        <dbReference type="ChEBI" id="CHEBI:83900"/>
    </ligand>
</feature>
<evidence type="ECO:0000313" key="17">
    <source>
        <dbReference type="Proteomes" id="UP000419017"/>
    </source>
</evidence>
<dbReference type="PANTHER" id="PTHR23135:SF4">
    <property type="entry name" value="UDP-N-ACETYLMURAMOYL-L-ALANYL-D-GLUTAMATE--2,6-DIAMINOPIMELATE LIGASE MURE HOMOLOG, CHLOROPLASTIC"/>
    <property type="match status" value="1"/>
</dbReference>
<protein>
    <recommendedName>
        <fullName evidence="11">UDP-N-acetylmuramoyl-L-alanyl-D-glutamate--2,6-diaminopimelate ligase</fullName>
        <ecNumber evidence="11">6.3.2.13</ecNumber>
    </recommendedName>
    <alternativeName>
        <fullName evidence="11">Meso-A2pm-adding enzyme</fullName>
    </alternativeName>
    <alternativeName>
        <fullName evidence="11">Meso-diaminopimelate-adding enzyme</fullName>
    </alternativeName>
    <alternativeName>
        <fullName evidence="11">UDP-MurNAc-L-Ala-D-Glu:meso-diaminopimelate ligase</fullName>
    </alternativeName>
    <alternativeName>
        <fullName evidence="11">UDP-MurNAc-tripeptide synthetase</fullName>
    </alternativeName>
    <alternativeName>
        <fullName evidence="11">UDP-N-acetylmuramyl-tripeptide synthetase</fullName>
    </alternativeName>
</protein>
<feature type="binding site" evidence="11">
    <location>
        <position position="181"/>
    </location>
    <ligand>
        <name>UDP-N-acetyl-alpha-D-muramoyl-L-alanyl-D-glutamate</name>
        <dbReference type="ChEBI" id="CHEBI:83900"/>
    </ligand>
</feature>
<dbReference type="EC" id="6.3.2.13" evidence="11"/>
<keyword evidence="5 11" id="KW-0547">Nucleotide-binding</keyword>
<dbReference type="EMBL" id="CABWIB010000001">
    <property type="protein sequence ID" value="VWL85559.1"/>
    <property type="molecule type" value="Genomic_DNA"/>
</dbReference>
<comment type="function">
    <text evidence="11">Catalyzes the addition of meso-diaminopimelic acid to the nucleotide precursor UDP-N-acetylmuramoyl-L-alanyl-D-glutamate (UMAG) in the biosynthesis of bacterial cell-wall peptidoglycan.</text>
</comment>
<evidence type="ECO:0000313" key="16">
    <source>
        <dbReference type="EMBL" id="VWL85559.1"/>
    </source>
</evidence>
<evidence type="ECO:0000256" key="7">
    <source>
        <dbReference type="ARBA" id="ARBA00022960"/>
    </source>
</evidence>
<dbReference type="Pfam" id="PF01225">
    <property type="entry name" value="Mur_ligase"/>
    <property type="match status" value="1"/>
</dbReference>
<keyword evidence="7 11" id="KW-0133">Cell shape</keyword>
<feature type="binding site" evidence="11">
    <location>
        <begin position="146"/>
        <end position="147"/>
    </location>
    <ligand>
        <name>UDP-N-acetyl-alpha-D-muramoyl-L-alanyl-D-glutamate</name>
        <dbReference type="ChEBI" id="CHEBI:83900"/>
    </ligand>
</feature>
<comment type="PTM">
    <text evidence="11">Carboxylation is probably crucial for Mg(2+) binding and, consequently, for the gamma-phosphate positioning of ATP.</text>
</comment>
<keyword evidence="4 11" id="KW-0132">Cell division</keyword>
<dbReference type="Gene3D" id="3.90.190.20">
    <property type="entry name" value="Mur ligase, C-terminal domain"/>
    <property type="match status" value="1"/>
</dbReference>
<accession>A0A6I8M808</accession>
<feature type="binding site" evidence="11">
    <location>
        <position position="446"/>
    </location>
    <ligand>
        <name>meso-2,6-diaminopimelate</name>
        <dbReference type="ChEBI" id="CHEBI:57791"/>
    </ligand>
</feature>
<dbReference type="AlphaFoldDB" id="A0A6I8M808"/>
<dbReference type="UniPathway" id="UPA00219"/>
<evidence type="ECO:0000256" key="3">
    <source>
        <dbReference type="ARBA" id="ARBA00022598"/>
    </source>
</evidence>
<dbReference type="GO" id="GO:0005524">
    <property type="term" value="F:ATP binding"/>
    <property type="evidence" value="ECO:0007669"/>
    <property type="project" value="UniProtKB-UniRule"/>
</dbReference>
<dbReference type="GO" id="GO:0004326">
    <property type="term" value="F:tetrahydrofolylpolyglutamate synthase activity"/>
    <property type="evidence" value="ECO:0007669"/>
    <property type="project" value="InterPro"/>
</dbReference>
<feature type="binding site" evidence="11">
    <location>
        <position position="25"/>
    </location>
    <ligand>
        <name>UDP-N-acetyl-alpha-D-muramoyl-L-alanyl-D-glutamate</name>
        <dbReference type="ChEBI" id="CHEBI:83900"/>
    </ligand>
</feature>
<comment type="cofactor">
    <cofactor evidence="11">
        <name>Mg(2+)</name>
        <dbReference type="ChEBI" id="CHEBI:18420"/>
    </cofactor>
</comment>
<dbReference type="InterPro" id="IPR018109">
    <property type="entry name" value="Folylpolyglutamate_synth_CS"/>
</dbReference>
<organism evidence="16 17">
    <name type="scientific">Oceanivirga miroungae</name>
    <dbReference type="NCBI Taxonomy" id="1130046"/>
    <lineage>
        <taxon>Bacteria</taxon>
        <taxon>Fusobacteriati</taxon>
        <taxon>Fusobacteriota</taxon>
        <taxon>Fusobacteriia</taxon>
        <taxon>Fusobacteriales</taxon>
        <taxon>Leptotrichiaceae</taxon>
        <taxon>Oceanivirga</taxon>
    </lineage>
</organism>
<dbReference type="SUPFAM" id="SSF63418">
    <property type="entry name" value="MurE/MurF N-terminal domain"/>
    <property type="match status" value="1"/>
</dbReference>
<evidence type="ECO:0000256" key="5">
    <source>
        <dbReference type="ARBA" id="ARBA00022741"/>
    </source>
</evidence>
<keyword evidence="6 11" id="KW-0067">ATP-binding</keyword>
<evidence type="ECO:0000256" key="8">
    <source>
        <dbReference type="ARBA" id="ARBA00022984"/>
    </source>
</evidence>
<dbReference type="InterPro" id="IPR035911">
    <property type="entry name" value="MurE/MurF_N"/>
</dbReference>
<feature type="domain" description="Mur ligase central" evidence="15">
    <location>
        <begin position="106"/>
        <end position="296"/>
    </location>
</feature>
<dbReference type="InterPro" id="IPR004101">
    <property type="entry name" value="Mur_ligase_C"/>
</dbReference>
<feature type="binding site" evidence="11">
    <location>
        <position position="173"/>
    </location>
    <ligand>
        <name>UDP-N-acetyl-alpha-D-muramoyl-L-alanyl-D-glutamate</name>
        <dbReference type="ChEBI" id="CHEBI:83900"/>
    </ligand>
</feature>